<reference evidence="1" key="2">
    <citation type="submission" date="2014-06" db="EMBL/GenBank/DDBJ databases">
        <title>Draft genome sequence of Eubacterium siraeum (DSM 15702).</title>
        <authorList>
            <person name="Sudarsanam P."/>
            <person name="Ley R."/>
            <person name="Guruge J."/>
            <person name="Turnbaugh P.J."/>
            <person name="Mahowald M."/>
            <person name="Liep D."/>
            <person name="Gordon J."/>
        </authorList>
    </citation>
    <scope>NUCLEOTIDE SEQUENCE</scope>
    <source>
        <strain evidence="1">DSM 15702</strain>
    </source>
</reference>
<name>B0ML46_9FIRM</name>
<dbReference type="AlphaFoldDB" id="B0ML46"/>
<evidence type="ECO:0000313" key="2">
    <source>
        <dbReference type="Proteomes" id="UP000005326"/>
    </source>
</evidence>
<proteinExistence type="predicted"/>
<protein>
    <submittedName>
        <fullName evidence="1">Uncharacterized protein</fullName>
    </submittedName>
</protein>
<evidence type="ECO:0000313" key="1">
    <source>
        <dbReference type="EMBL" id="EDS01558.1"/>
    </source>
</evidence>
<dbReference type="EMBL" id="ABCA03000035">
    <property type="protein sequence ID" value="EDS01558.1"/>
    <property type="molecule type" value="Genomic_DNA"/>
</dbReference>
<dbReference type="Proteomes" id="UP000005326">
    <property type="component" value="Unassembled WGS sequence"/>
</dbReference>
<comment type="caution">
    <text evidence="1">The sequence shown here is derived from an EMBL/GenBank/DDBJ whole genome shotgun (WGS) entry which is preliminary data.</text>
</comment>
<gene>
    <name evidence="1" type="ORF">EUBSIR_00532</name>
</gene>
<keyword evidence="2" id="KW-1185">Reference proteome</keyword>
<accession>B0ML46</accession>
<organism evidence="1 2">
    <name type="scientific">[Eubacterium] siraeum DSM 15702</name>
    <dbReference type="NCBI Taxonomy" id="428128"/>
    <lineage>
        <taxon>Bacteria</taxon>
        <taxon>Bacillati</taxon>
        <taxon>Bacillota</taxon>
        <taxon>Clostridia</taxon>
        <taxon>Eubacteriales</taxon>
        <taxon>Oscillospiraceae</taxon>
        <taxon>Oscillospiraceae incertae sedis</taxon>
    </lineage>
</organism>
<reference evidence="1" key="1">
    <citation type="submission" date="2007-10" db="EMBL/GenBank/DDBJ databases">
        <authorList>
            <person name="Fulton L."/>
            <person name="Clifton S."/>
            <person name="Fulton B."/>
            <person name="Xu J."/>
            <person name="Minx P."/>
            <person name="Pepin K.H."/>
            <person name="Johnson M."/>
            <person name="Thiruvilangam P."/>
            <person name="Bhonagiri V."/>
            <person name="Nash W.E."/>
            <person name="Mardis E.R."/>
            <person name="Wilson R.K."/>
        </authorList>
    </citation>
    <scope>NUCLEOTIDE SEQUENCE [LARGE SCALE GENOMIC DNA]</scope>
    <source>
        <strain evidence="1">DSM 15702</strain>
    </source>
</reference>
<sequence>MRQNMSIADIAKEDFDSEISEVKAFVNSHKDNFQDILNNALKSAVRYEYTTVECNGTGGWYNPDYYLFLAVGGYHRGKIKKCKSKPQKYGYEYGFDENGRLIYDYMCGSNNYGLYFYNSEYVYRVGCFYINDDEHFFLIDMFTKYRFDGGKAKECTYFNILPGIGISMVEKDCYFYQDDKVAFRRYTYFNNSDKELISKHLQWINETGLRDMIDMSDMFDMRDIYSDDYVFSLDENDVFTHYTAQDGRIYDVLYSGFTLNDASYFPL</sequence>